<comment type="similarity">
    <text evidence="2 14 15">Belongs to the TonB-dependent receptor family.</text>
</comment>
<evidence type="ECO:0000259" key="16">
    <source>
        <dbReference type="Pfam" id="PF00593"/>
    </source>
</evidence>
<evidence type="ECO:0000256" key="2">
    <source>
        <dbReference type="ARBA" id="ARBA00009810"/>
    </source>
</evidence>
<name>A0A1I1LML5_9GAMM</name>
<evidence type="ECO:0000256" key="14">
    <source>
        <dbReference type="PROSITE-ProRule" id="PRU01360"/>
    </source>
</evidence>
<dbReference type="RefSeq" id="WP_090134670.1">
    <property type="nucleotide sequence ID" value="NZ_FOLY01000005.1"/>
</dbReference>
<keyword evidence="9" id="KW-0406">Ion transport</keyword>
<keyword evidence="11 14" id="KW-0472">Membrane</keyword>
<dbReference type="GO" id="GO:0015891">
    <property type="term" value="P:siderophore transport"/>
    <property type="evidence" value="ECO:0007669"/>
    <property type="project" value="InterPro"/>
</dbReference>
<dbReference type="FunFam" id="2.170.130.10:FF:000010">
    <property type="entry name" value="Ferripyoverdine receptor"/>
    <property type="match status" value="1"/>
</dbReference>
<keyword evidence="10 15" id="KW-0798">TonB box</keyword>
<evidence type="ECO:0000256" key="6">
    <source>
        <dbReference type="ARBA" id="ARBA00022692"/>
    </source>
</evidence>
<evidence type="ECO:0000256" key="10">
    <source>
        <dbReference type="ARBA" id="ARBA00023077"/>
    </source>
</evidence>
<dbReference type="InterPro" id="IPR010105">
    <property type="entry name" value="TonB_sidphr_rcpt"/>
</dbReference>
<keyword evidence="3 14" id="KW-0813">Transport</keyword>
<dbReference type="NCBIfam" id="TIGR01783">
    <property type="entry name" value="TonB-siderophor"/>
    <property type="match status" value="1"/>
</dbReference>
<feature type="domain" description="TonB-dependent receptor-like beta-barrel" evidence="16">
    <location>
        <begin position="245"/>
        <end position="680"/>
    </location>
</feature>
<comment type="subcellular location">
    <subcellularLocation>
        <location evidence="1 14">Cell outer membrane</location>
        <topology evidence="1 14">Multi-pass membrane protein</topology>
    </subcellularLocation>
</comment>
<dbReference type="GO" id="GO:0009279">
    <property type="term" value="C:cell outer membrane"/>
    <property type="evidence" value="ECO:0007669"/>
    <property type="project" value="UniProtKB-SubCell"/>
</dbReference>
<dbReference type="Pfam" id="PF00593">
    <property type="entry name" value="TonB_dep_Rec_b-barrel"/>
    <property type="match status" value="1"/>
</dbReference>
<dbReference type="InterPro" id="IPR012910">
    <property type="entry name" value="Plug_dom"/>
</dbReference>
<dbReference type="Gene3D" id="2.40.170.20">
    <property type="entry name" value="TonB-dependent receptor, beta-barrel domain"/>
    <property type="match status" value="1"/>
</dbReference>
<evidence type="ECO:0000256" key="12">
    <source>
        <dbReference type="ARBA" id="ARBA00023170"/>
    </source>
</evidence>
<dbReference type="PANTHER" id="PTHR32552:SF74">
    <property type="entry name" value="HYDROXAMATE SIDEROPHORE RECEPTOR FHUE"/>
    <property type="match status" value="1"/>
</dbReference>
<keyword evidence="5" id="KW-0410">Iron transport</keyword>
<dbReference type="OrthoDB" id="8663017at2"/>
<evidence type="ECO:0000256" key="9">
    <source>
        <dbReference type="ARBA" id="ARBA00023065"/>
    </source>
</evidence>
<dbReference type="Pfam" id="PF07715">
    <property type="entry name" value="Plug"/>
    <property type="match status" value="1"/>
</dbReference>
<evidence type="ECO:0000256" key="3">
    <source>
        <dbReference type="ARBA" id="ARBA00022448"/>
    </source>
</evidence>
<accession>A0A1I1LML5</accession>
<dbReference type="Proteomes" id="UP000199046">
    <property type="component" value="Unassembled WGS sequence"/>
</dbReference>
<protein>
    <submittedName>
        <fullName evidence="18">Outer-membrane receptor for ferric coprogen and ferric-rhodotorulic acid</fullName>
    </submittedName>
</protein>
<keyword evidence="7" id="KW-0732">Signal</keyword>
<keyword evidence="8" id="KW-0408">Iron</keyword>
<evidence type="ECO:0000256" key="8">
    <source>
        <dbReference type="ARBA" id="ARBA00023004"/>
    </source>
</evidence>
<dbReference type="CDD" id="cd01347">
    <property type="entry name" value="ligand_gated_channel"/>
    <property type="match status" value="1"/>
</dbReference>
<dbReference type="GO" id="GO:0015344">
    <property type="term" value="F:siderophore uptake transmembrane transporter activity"/>
    <property type="evidence" value="ECO:0007669"/>
    <property type="project" value="TreeGrafter"/>
</dbReference>
<evidence type="ECO:0000256" key="7">
    <source>
        <dbReference type="ARBA" id="ARBA00022729"/>
    </source>
</evidence>
<dbReference type="PANTHER" id="PTHR32552">
    <property type="entry name" value="FERRICHROME IRON RECEPTOR-RELATED"/>
    <property type="match status" value="1"/>
</dbReference>
<sequence>MSHLPRQALALLVCAYPLEIFADETLNDIVVIGERTSTTSEATKRYTVPVTRSATGLALTPRETPQSTSVVTRQQIDDQALQTTGDVLSHSAGISENRADSNRTSYSARGFDIRSFQFDGLNIPINRFWNFGDTDWDTVIYDRVEVVRGATGLLTGEGEPSASVNFVRKRPLPEPAVSFSTAAGRWDRQRISADVSMPLTSDGTTGVRFVAAKDRKDSFMAHMEDDHETLYGVISSELTPGTQLTAGVEYQHNETLGAGASPPLFYADGGRTDFDRSAANNTPWSTFYNETTRVFVDASHTLDNGWTLRAAMSHNDGNYGLEYLYRGGYPDRETGLGMSNSFLNYRGNRTQQTFNFTAEGHFDLLGRQHELGLGWVRSEDDFEIKRAAPIGDTPEVDSYFNWHGSVATRPQWGDYSSSDDTNVTQNGGYLVSRFSLSDPLSLIIGARLSDWELDQTYYGDERQYRYSNELTPYAGLVYDVNRWASLYASYTEIFQSQNARFEDGSLLDPIQGRSYEVGAKTSFFGGLLDGSVALFRTEQDNVAEAIPGVEVIGQPGTAAYRSVDGNRVNGVELELVGELMPDWNLSASYTLANAENADGERTNTTHPRRQLKLFTTYQLPGEWQGLTIGGGARWQSDTWRDARSPNGRVQVGQGGYTVADMMARYRFNEVLSAQLNVNNVFDKRYYEQIGFYSQYWLGEPRNAVLSLNLDW</sequence>
<proteinExistence type="inferred from homology"/>
<keyword evidence="4 14" id="KW-1134">Transmembrane beta strand</keyword>
<evidence type="ECO:0000256" key="13">
    <source>
        <dbReference type="ARBA" id="ARBA00023237"/>
    </source>
</evidence>
<dbReference type="InterPro" id="IPR037066">
    <property type="entry name" value="Plug_dom_sf"/>
</dbReference>
<keyword evidence="6 14" id="KW-0812">Transmembrane</keyword>
<keyword evidence="12 18" id="KW-0675">Receptor</keyword>
<reference evidence="19" key="1">
    <citation type="submission" date="2016-10" db="EMBL/GenBank/DDBJ databases">
        <authorList>
            <person name="Varghese N."/>
            <person name="Submissions S."/>
        </authorList>
    </citation>
    <scope>NUCLEOTIDE SEQUENCE [LARGE SCALE GENOMIC DNA]</scope>
    <source>
        <strain evidence="19">DSM 23439</strain>
    </source>
</reference>
<feature type="domain" description="TonB-dependent receptor plug" evidence="17">
    <location>
        <begin position="61"/>
        <end position="161"/>
    </location>
</feature>
<dbReference type="SUPFAM" id="SSF56935">
    <property type="entry name" value="Porins"/>
    <property type="match status" value="1"/>
</dbReference>
<evidence type="ECO:0000313" key="19">
    <source>
        <dbReference type="Proteomes" id="UP000199046"/>
    </source>
</evidence>
<dbReference type="InterPro" id="IPR039426">
    <property type="entry name" value="TonB-dep_rcpt-like"/>
</dbReference>
<dbReference type="STRING" id="402385.SAMN05421848_2568"/>
<gene>
    <name evidence="18" type="ORF">SAMN05421848_2568</name>
</gene>
<dbReference type="Gene3D" id="2.170.130.10">
    <property type="entry name" value="TonB-dependent receptor, plug domain"/>
    <property type="match status" value="1"/>
</dbReference>
<dbReference type="InterPro" id="IPR036942">
    <property type="entry name" value="Beta-barrel_TonB_sf"/>
</dbReference>
<dbReference type="EMBL" id="FOLY01000005">
    <property type="protein sequence ID" value="SFC74186.1"/>
    <property type="molecule type" value="Genomic_DNA"/>
</dbReference>
<evidence type="ECO:0000256" key="5">
    <source>
        <dbReference type="ARBA" id="ARBA00022496"/>
    </source>
</evidence>
<dbReference type="PROSITE" id="PS52016">
    <property type="entry name" value="TONB_DEPENDENT_REC_3"/>
    <property type="match status" value="1"/>
</dbReference>
<keyword evidence="19" id="KW-1185">Reference proteome</keyword>
<evidence type="ECO:0000256" key="11">
    <source>
        <dbReference type="ARBA" id="ARBA00023136"/>
    </source>
</evidence>
<dbReference type="GO" id="GO:0038023">
    <property type="term" value="F:signaling receptor activity"/>
    <property type="evidence" value="ECO:0007669"/>
    <property type="project" value="InterPro"/>
</dbReference>
<evidence type="ECO:0000259" key="17">
    <source>
        <dbReference type="Pfam" id="PF07715"/>
    </source>
</evidence>
<dbReference type="InterPro" id="IPR000531">
    <property type="entry name" value="Beta-barrel_TonB"/>
</dbReference>
<keyword evidence="13 14" id="KW-0998">Cell outer membrane</keyword>
<dbReference type="AlphaFoldDB" id="A0A1I1LML5"/>
<evidence type="ECO:0000256" key="1">
    <source>
        <dbReference type="ARBA" id="ARBA00004571"/>
    </source>
</evidence>
<evidence type="ECO:0000256" key="4">
    <source>
        <dbReference type="ARBA" id="ARBA00022452"/>
    </source>
</evidence>
<evidence type="ECO:0000256" key="15">
    <source>
        <dbReference type="RuleBase" id="RU003357"/>
    </source>
</evidence>
<evidence type="ECO:0000313" key="18">
    <source>
        <dbReference type="EMBL" id="SFC74186.1"/>
    </source>
</evidence>
<organism evidence="18 19">
    <name type="scientific">Kushneria avicenniae</name>
    <dbReference type="NCBI Taxonomy" id="402385"/>
    <lineage>
        <taxon>Bacteria</taxon>
        <taxon>Pseudomonadati</taxon>
        <taxon>Pseudomonadota</taxon>
        <taxon>Gammaproteobacteria</taxon>
        <taxon>Oceanospirillales</taxon>
        <taxon>Halomonadaceae</taxon>
        <taxon>Kushneria</taxon>
    </lineage>
</organism>